<evidence type="ECO:0000313" key="2">
    <source>
        <dbReference type="Proteomes" id="UP000305948"/>
    </source>
</evidence>
<proteinExistence type="predicted"/>
<accession>A0A5C3N6M6</accession>
<evidence type="ECO:0000313" key="1">
    <source>
        <dbReference type="EMBL" id="TFK49421.1"/>
    </source>
</evidence>
<name>A0A5C3N6M6_9AGAM</name>
<sequence>MEQLPERYTGEQFLASTVAIVDLNKLRHRECQARLNSSAYCALEVAEEVTWCGQMGSWIAYSSQARTPKKCSTNTIQRNYPTTGPHQVRDYTRGTSSLIQYSTARPRYVMIASYFCVRMNYQCNWHASAAPAMPKSVPRKKNREPGSVDLRGNLRTNCRYFIVTRMIRRCQL</sequence>
<dbReference type="AlphaFoldDB" id="A0A5C3N6M6"/>
<keyword evidence="2" id="KW-1185">Reference proteome</keyword>
<dbReference type="Proteomes" id="UP000305948">
    <property type="component" value="Unassembled WGS sequence"/>
</dbReference>
<dbReference type="EMBL" id="ML213516">
    <property type="protein sequence ID" value="TFK49421.1"/>
    <property type="molecule type" value="Genomic_DNA"/>
</dbReference>
<protein>
    <submittedName>
        <fullName evidence="1">Uncharacterized protein</fullName>
    </submittedName>
</protein>
<gene>
    <name evidence="1" type="ORF">OE88DRAFT_425641</name>
</gene>
<organism evidence="1 2">
    <name type="scientific">Heliocybe sulcata</name>
    <dbReference type="NCBI Taxonomy" id="5364"/>
    <lineage>
        <taxon>Eukaryota</taxon>
        <taxon>Fungi</taxon>
        <taxon>Dikarya</taxon>
        <taxon>Basidiomycota</taxon>
        <taxon>Agaricomycotina</taxon>
        <taxon>Agaricomycetes</taxon>
        <taxon>Gloeophyllales</taxon>
        <taxon>Gloeophyllaceae</taxon>
        <taxon>Heliocybe</taxon>
    </lineage>
</organism>
<reference evidence="1 2" key="1">
    <citation type="journal article" date="2019" name="Nat. Ecol. Evol.">
        <title>Megaphylogeny resolves global patterns of mushroom evolution.</title>
        <authorList>
            <person name="Varga T."/>
            <person name="Krizsan K."/>
            <person name="Foldi C."/>
            <person name="Dima B."/>
            <person name="Sanchez-Garcia M."/>
            <person name="Sanchez-Ramirez S."/>
            <person name="Szollosi G.J."/>
            <person name="Szarkandi J.G."/>
            <person name="Papp V."/>
            <person name="Albert L."/>
            <person name="Andreopoulos W."/>
            <person name="Angelini C."/>
            <person name="Antonin V."/>
            <person name="Barry K.W."/>
            <person name="Bougher N.L."/>
            <person name="Buchanan P."/>
            <person name="Buyck B."/>
            <person name="Bense V."/>
            <person name="Catcheside P."/>
            <person name="Chovatia M."/>
            <person name="Cooper J."/>
            <person name="Damon W."/>
            <person name="Desjardin D."/>
            <person name="Finy P."/>
            <person name="Geml J."/>
            <person name="Haridas S."/>
            <person name="Hughes K."/>
            <person name="Justo A."/>
            <person name="Karasinski D."/>
            <person name="Kautmanova I."/>
            <person name="Kiss B."/>
            <person name="Kocsube S."/>
            <person name="Kotiranta H."/>
            <person name="LaButti K.M."/>
            <person name="Lechner B.E."/>
            <person name="Liimatainen K."/>
            <person name="Lipzen A."/>
            <person name="Lukacs Z."/>
            <person name="Mihaltcheva S."/>
            <person name="Morgado L.N."/>
            <person name="Niskanen T."/>
            <person name="Noordeloos M.E."/>
            <person name="Ohm R.A."/>
            <person name="Ortiz-Santana B."/>
            <person name="Ovrebo C."/>
            <person name="Racz N."/>
            <person name="Riley R."/>
            <person name="Savchenko A."/>
            <person name="Shiryaev A."/>
            <person name="Soop K."/>
            <person name="Spirin V."/>
            <person name="Szebenyi C."/>
            <person name="Tomsovsky M."/>
            <person name="Tulloss R.E."/>
            <person name="Uehling J."/>
            <person name="Grigoriev I.V."/>
            <person name="Vagvolgyi C."/>
            <person name="Papp T."/>
            <person name="Martin F.M."/>
            <person name="Miettinen O."/>
            <person name="Hibbett D.S."/>
            <person name="Nagy L.G."/>
        </authorList>
    </citation>
    <scope>NUCLEOTIDE SEQUENCE [LARGE SCALE GENOMIC DNA]</scope>
    <source>
        <strain evidence="1 2">OMC1185</strain>
    </source>
</reference>